<evidence type="ECO:0000256" key="1">
    <source>
        <dbReference type="ARBA" id="ARBA00004555"/>
    </source>
</evidence>
<feature type="coiled-coil region" evidence="4">
    <location>
        <begin position="1103"/>
        <end position="1141"/>
    </location>
</feature>
<comment type="caution">
    <text evidence="6">The sequence shown here is derived from an EMBL/GenBank/DDBJ whole genome shotgun (WGS) entry which is preliminary data.</text>
</comment>
<dbReference type="PANTHER" id="PTHR18921">
    <property type="entry name" value="MYOSIN HEAVY CHAIN - RELATED"/>
    <property type="match status" value="1"/>
</dbReference>
<feature type="coiled-coil region" evidence="4">
    <location>
        <begin position="879"/>
        <end position="938"/>
    </location>
</feature>
<gene>
    <name evidence="6" type="ORF">Tco025E_02134</name>
</gene>
<feature type="region of interest" description="Disordered" evidence="5">
    <location>
        <begin position="1259"/>
        <end position="1291"/>
    </location>
</feature>
<feature type="non-terminal residue" evidence="6">
    <location>
        <position position="1"/>
    </location>
</feature>
<dbReference type="PANTHER" id="PTHR18921:SF2">
    <property type="entry name" value="THYROID RECEPTOR-INTERACTING PROTEIN 11"/>
    <property type="match status" value="1"/>
</dbReference>
<dbReference type="GO" id="GO:0006888">
    <property type="term" value="P:endoplasmic reticulum to Golgi vesicle-mediated transport"/>
    <property type="evidence" value="ECO:0007669"/>
    <property type="project" value="TreeGrafter"/>
</dbReference>
<feature type="compositionally biased region" description="Gly residues" evidence="5">
    <location>
        <begin position="427"/>
        <end position="437"/>
    </location>
</feature>
<comment type="subcellular location">
    <subcellularLocation>
        <location evidence="1">Golgi apparatus</location>
    </subcellularLocation>
</comment>
<keyword evidence="2" id="KW-0333">Golgi apparatus</keyword>
<evidence type="ECO:0000256" key="4">
    <source>
        <dbReference type="SAM" id="Coils"/>
    </source>
</evidence>
<dbReference type="GO" id="GO:0007030">
    <property type="term" value="P:Golgi organization"/>
    <property type="evidence" value="ECO:0007669"/>
    <property type="project" value="TreeGrafter"/>
</dbReference>
<proteinExistence type="predicted"/>
<feature type="compositionally biased region" description="Basic residues" evidence="5">
    <location>
        <begin position="1274"/>
        <end position="1291"/>
    </location>
</feature>
<evidence type="ECO:0000313" key="6">
    <source>
        <dbReference type="EMBL" id="RNF25697.1"/>
    </source>
</evidence>
<evidence type="ECO:0000256" key="2">
    <source>
        <dbReference type="ARBA" id="ARBA00023034"/>
    </source>
</evidence>
<dbReference type="Proteomes" id="UP000284403">
    <property type="component" value="Unassembled WGS sequence"/>
</dbReference>
<evidence type="ECO:0000313" key="7">
    <source>
        <dbReference type="Proteomes" id="UP000284403"/>
    </source>
</evidence>
<dbReference type="GO" id="GO:0005794">
    <property type="term" value="C:Golgi apparatus"/>
    <property type="evidence" value="ECO:0007669"/>
    <property type="project" value="UniProtKB-SubCell"/>
</dbReference>
<feature type="region of interest" description="Disordered" evidence="5">
    <location>
        <begin position="1212"/>
        <end position="1237"/>
    </location>
</feature>
<organism evidence="6 7">
    <name type="scientific">Trypanosoma conorhini</name>
    <dbReference type="NCBI Taxonomy" id="83891"/>
    <lineage>
        <taxon>Eukaryota</taxon>
        <taxon>Discoba</taxon>
        <taxon>Euglenozoa</taxon>
        <taxon>Kinetoplastea</taxon>
        <taxon>Metakinetoplastina</taxon>
        <taxon>Trypanosomatida</taxon>
        <taxon>Trypanosomatidae</taxon>
        <taxon>Trypanosoma</taxon>
    </lineage>
</organism>
<protein>
    <submittedName>
        <fullName evidence="6">Uncharacterized protein</fullName>
    </submittedName>
</protein>
<reference evidence="6 7" key="1">
    <citation type="journal article" date="2018" name="BMC Genomics">
        <title>Genomic comparison of Trypanosoma conorhini and Trypanosoma rangeli to Trypanosoma cruzi strains of high and low virulence.</title>
        <authorList>
            <person name="Bradwell K.R."/>
            <person name="Koparde V.N."/>
            <person name="Matveyev A.V."/>
            <person name="Serrano M.G."/>
            <person name="Alves J.M."/>
            <person name="Parikh H."/>
            <person name="Huang B."/>
            <person name="Lee V."/>
            <person name="Espinosa-Alvarez O."/>
            <person name="Ortiz P.A."/>
            <person name="Costa-Martins A.G."/>
            <person name="Teixeira M.M."/>
            <person name="Buck G.A."/>
        </authorList>
    </citation>
    <scope>NUCLEOTIDE SEQUENCE [LARGE SCALE GENOMIC DNA]</scope>
    <source>
        <strain evidence="6 7">025E</strain>
    </source>
</reference>
<feature type="coiled-coil region" evidence="4">
    <location>
        <begin position="11"/>
        <end position="38"/>
    </location>
</feature>
<dbReference type="GeneID" id="40315745"/>
<dbReference type="RefSeq" id="XP_029230903.1">
    <property type="nucleotide sequence ID" value="XM_029369069.1"/>
</dbReference>
<evidence type="ECO:0000256" key="5">
    <source>
        <dbReference type="SAM" id="MobiDB-lite"/>
    </source>
</evidence>
<feature type="region of interest" description="Disordered" evidence="5">
    <location>
        <begin position="418"/>
        <end position="442"/>
    </location>
</feature>
<name>A0A3R7M360_9TRYP</name>
<dbReference type="OrthoDB" id="250086at2759"/>
<sequence>EGRLAELGAARDGLTGRVAELEGQLEAANASLRDAERACDALDGYLGIAASEGDGGSDAPVAGRLRRASVVVRELTEQHSRRLFELFEVDSRRMAELAFYSASSALSLQESNEVLRLLEAQRGEAEALTRCFFECGVLVNGATEDLRASLSDLVVCSSFDECSCKAVEASSFSGGVDLAGFVAEVGRLRRLAEAWHAVAQSQRVACGRYEGVGESLRDVFAALGMEAPAAAVADALEAREEALGGVVAWAAAAGDEGRAPLARYAEAAAGVLGAVEADVLRCVPRAVGRIAELRRAHDAVVAAVGEGKVWAAAAAGGGEEEAAAALPRELAGPDVEEEPVVTKIHWLQLCVRDARTSLATSVGGVDDDHEAVESGVGAVQQPFAALPLEKRVHELREECEKAAAAFVEIKSLLCGDTEEQEARDGGDGAAGADGPGAGLPVHGYDDLVRLARRCVARAREEREKNQRLCEELRRMLDNTSATPDSPAGSSPPVLRLQPPVTADAAVLASEKTKLLMSMREPVDTEADAGGAGQTLPSPKRLESFEIVHQVKDHINSRAAEVRVLRTAMTTSVETLGGDALSHGADSHAIASVLLDLVRETSSSISEVHAIIDPDSAAVRHGPLRLRDIVGRLEAKVQNWERSMREARALVDSVMHVNDPNFALVAPPGRALTRKAKPQPVAAGRVDDPLVLSRTFPASTEGAMLANLDAAAVPAASATSCPTSVSSADAAGGFGLNEKLIRDAVLEVRAKLVGIRQLTNACVTAVCLMGGGEGGSQTLDMLPVRLLQKAQEVSEVIQMTRDAAAVLDEAGEGQAEAAAACGGDGGSLAMSPTLRARVERLIKGAKVLRNENGTLRLEGDVLQRQKAFLLRDFEDMRLKYARAERLRSEALAKLSAERDELRGKIEGCTRDIQQRDDTLAQQQQRTAELQEACNRLHVECELLQRHLTTVRATRDDLQASEMGLRDAAVMVRRASAFVREGLYSAIEQPARKSFSQTAAAEAEAVAAVKPAGAPAQDEEREDTVQASAVRDAVPSAAQLLAESGRDLRRCGQALQQLRLHLRTETQLRNWVLQVCEQKKVVLVDWEAAERALLLEAFRAGVLWLSEKKRAAKEREDAVHSLQQRLEEEFRSHEEERATWRRRLHDLDESYAERGATLQRCMDSLRDCGAQQELLRTEAENWRFRAAAAADEAAATRADACKLRQALEELRGHLEGQTKRSTTPAGGAGWGPPRAARSWTACRPSSSLWRRWAAMGRLGRSGWGSDWPTPSGARGRSPRTARAARRCCRRSWR</sequence>
<keyword evidence="3 4" id="KW-0175">Coiled coil</keyword>
<dbReference type="GO" id="GO:0031267">
    <property type="term" value="F:small GTPase binding"/>
    <property type="evidence" value="ECO:0007669"/>
    <property type="project" value="TreeGrafter"/>
</dbReference>
<dbReference type="EMBL" id="MKKU01000076">
    <property type="protein sequence ID" value="RNF25697.1"/>
    <property type="molecule type" value="Genomic_DNA"/>
</dbReference>
<evidence type="ECO:0000256" key="3">
    <source>
        <dbReference type="ARBA" id="ARBA00023054"/>
    </source>
</evidence>
<accession>A0A3R7M360</accession>
<keyword evidence="7" id="KW-1185">Reference proteome</keyword>